<keyword evidence="1" id="KW-0472">Membrane</keyword>
<keyword evidence="1" id="KW-1133">Transmembrane helix</keyword>
<proteinExistence type="predicted"/>
<evidence type="ECO:0000256" key="1">
    <source>
        <dbReference type="SAM" id="Phobius"/>
    </source>
</evidence>
<keyword evidence="1" id="KW-0812">Transmembrane</keyword>
<gene>
    <name evidence="2" type="ORF">ACFO3D_05345</name>
</gene>
<protein>
    <submittedName>
        <fullName evidence="2">Uncharacterized protein</fullName>
    </submittedName>
</protein>
<feature type="transmembrane region" description="Helical" evidence="1">
    <location>
        <begin position="20"/>
        <end position="41"/>
    </location>
</feature>
<dbReference type="EMBL" id="JBHSFU010000004">
    <property type="protein sequence ID" value="MFC4557632.1"/>
    <property type="molecule type" value="Genomic_DNA"/>
</dbReference>
<keyword evidence="3" id="KW-1185">Reference proteome</keyword>
<dbReference type="RefSeq" id="WP_390293612.1">
    <property type="nucleotide sequence ID" value="NZ_JBHSFU010000004.1"/>
</dbReference>
<dbReference type="Proteomes" id="UP001595989">
    <property type="component" value="Unassembled WGS sequence"/>
</dbReference>
<organism evidence="2 3">
    <name type="scientific">Virgibacillus kekensis</name>
    <dbReference type="NCBI Taxonomy" id="202261"/>
    <lineage>
        <taxon>Bacteria</taxon>
        <taxon>Bacillati</taxon>
        <taxon>Bacillota</taxon>
        <taxon>Bacilli</taxon>
        <taxon>Bacillales</taxon>
        <taxon>Bacillaceae</taxon>
        <taxon>Virgibacillus</taxon>
    </lineage>
</organism>
<evidence type="ECO:0000313" key="3">
    <source>
        <dbReference type="Proteomes" id="UP001595989"/>
    </source>
</evidence>
<accession>A0ABV9DFT7</accession>
<sequence>MVEAFLDFALGPYIGAVGDFYFENQVILNSIVVAAAFIKIFSSRKRKAQNESAS</sequence>
<name>A0ABV9DFT7_9BACI</name>
<comment type="caution">
    <text evidence="2">The sequence shown here is derived from an EMBL/GenBank/DDBJ whole genome shotgun (WGS) entry which is preliminary data.</text>
</comment>
<reference evidence="3" key="1">
    <citation type="journal article" date="2019" name="Int. J. Syst. Evol. Microbiol.">
        <title>The Global Catalogue of Microorganisms (GCM) 10K type strain sequencing project: providing services to taxonomists for standard genome sequencing and annotation.</title>
        <authorList>
            <consortium name="The Broad Institute Genomics Platform"/>
            <consortium name="The Broad Institute Genome Sequencing Center for Infectious Disease"/>
            <person name="Wu L."/>
            <person name="Ma J."/>
        </authorList>
    </citation>
    <scope>NUCLEOTIDE SEQUENCE [LARGE SCALE GENOMIC DNA]</scope>
    <source>
        <strain evidence="3">CGMCC 4.7426</strain>
    </source>
</reference>
<evidence type="ECO:0000313" key="2">
    <source>
        <dbReference type="EMBL" id="MFC4557632.1"/>
    </source>
</evidence>